<dbReference type="AlphaFoldDB" id="A0A6J5VWZ3"/>
<dbReference type="PANTHER" id="PTHR47584:SF14">
    <property type="entry name" value="L10-INTERACTING MYB DOMAIN-CONTAINING PROTEIN-LIKE"/>
    <property type="match status" value="1"/>
</dbReference>
<dbReference type="EMBL" id="CAEKDK010000008">
    <property type="protein sequence ID" value="CAB4290368.1"/>
    <property type="molecule type" value="Genomic_DNA"/>
</dbReference>
<dbReference type="PANTHER" id="PTHR47584">
    <property type="match status" value="1"/>
</dbReference>
<accession>A0A6J5VWZ3</accession>
<organism evidence="1 2">
    <name type="scientific">Prunus armeniaca</name>
    <name type="common">Apricot</name>
    <name type="synonym">Armeniaca vulgaris</name>
    <dbReference type="NCBI Taxonomy" id="36596"/>
    <lineage>
        <taxon>Eukaryota</taxon>
        <taxon>Viridiplantae</taxon>
        <taxon>Streptophyta</taxon>
        <taxon>Embryophyta</taxon>
        <taxon>Tracheophyta</taxon>
        <taxon>Spermatophyta</taxon>
        <taxon>Magnoliopsida</taxon>
        <taxon>eudicotyledons</taxon>
        <taxon>Gunneridae</taxon>
        <taxon>Pentapetalae</taxon>
        <taxon>rosids</taxon>
        <taxon>fabids</taxon>
        <taxon>Rosales</taxon>
        <taxon>Rosaceae</taxon>
        <taxon>Amygdaloideae</taxon>
        <taxon>Amygdaleae</taxon>
        <taxon>Prunus</taxon>
    </lineage>
</organism>
<dbReference type="Proteomes" id="UP000507222">
    <property type="component" value="Unassembled WGS sequence"/>
</dbReference>
<evidence type="ECO:0000313" key="2">
    <source>
        <dbReference type="Proteomes" id="UP000507222"/>
    </source>
</evidence>
<name>A0A6J5VWZ3_PRUAR</name>
<protein>
    <submittedName>
        <fullName evidence="1">Uncharacterized protein</fullName>
    </submittedName>
</protein>
<proteinExistence type="predicted"/>
<reference evidence="1 2" key="1">
    <citation type="submission" date="2020-05" db="EMBL/GenBank/DDBJ databases">
        <authorList>
            <person name="Campoy J."/>
            <person name="Schneeberger K."/>
            <person name="Spophaly S."/>
        </authorList>
    </citation>
    <scope>NUCLEOTIDE SEQUENCE [LARGE SCALE GENOMIC DNA]</scope>
    <source>
        <strain evidence="1">PruArmRojPasFocal</strain>
    </source>
</reference>
<sequence length="87" mass="10262">MESYLEVCSEVMSQRLQTIQKEKSLEVSSSTSNERYYIEECIGLVEEIGDIDNYTFNKMLEKIVLVEWRKIFVTMSDARRRAWLASL</sequence>
<evidence type="ECO:0000313" key="1">
    <source>
        <dbReference type="EMBL" id="CAB4290368.1"/>
    </source>
</evidence>
<dbReference type="InterPro" id="IPR045026">
    <property type="entry name" value="LIMYB"/>
</dbReference>
<gene>
    <name evidence="1" type="ORF">CURHAP_LOCUS50327</name>
</gene>